<gene>
    <name evidence="2" type="ORF">NPIL_226601</name>
</gene>
<feature type="transmembrane region" description="Helical" evidence="1">
    <location>
        <begin position="42"/>
        <end position="63"/>
    </location>
</feature>
<evidence type="ECO:0000313" key="2">
    <source>
        <dbReference type="EMBL" id="GFT03052.1"/>
    </source>
</evidence>
<comment type="caution">
    <text evidence="2">The sequence shown here is derived from an EMBL/GenBank/DDBJ whole genome shotgun (WGS) entry which is preliminary data.</text>
</comment>
<reference evidence="2" key="1">
    <citation type="submission" date="2020-08" db="EMBL/GenBank/DDBJ databases">
        <title>Multicomponent nature underlies the extraordinary mechanical properties of spider dragline silk.</title>
        <authorList>
            <person name="Kono N."/>
            <person name="Nakamura H."/>
            <person name="Mori M."/>
            <person name="Yoshida Y."/>
            <person name="Ohtoshi R."/>
            <person name="Malay A.D."/>
            <person name="Moran D.A.P."/>
            <person name="Tomita M."/>
            <person name="Numata K."/>
            <person name="Arakawa K."/>
        </authorList>
    </citation>
    <scope>NUCLEOTIDE SEQUENCE</scope>
</reference>
<evidence type="ECO:0000256" key="1">
    <source>
        <dbReference type="SAM" id="Phobius"/>
    </source>
</evidence>
<keyword evidence="1" id="KW-1133">Transmembrane helix</keyword>
<keyword evidence="1" id="KW-0812">Transmembrane</keyword>
<protein>
    <submittedName>
        <fullName evidence="2">Uncharacterized protein</fullName>
    </submittedName>
</protein>
<organism evidence="2 3">
    <name type="scientific">Nephila pilipes</name>
    <name type="common">Giant wood spider</name>
    <name type="synonym">Nephila maculata</name>
    <dbReference type="NCBI Taxonomy" id="299642"/>
    <lineage>
        <taxon>Eukaryota</taxon>
        <taxon>Metazoa</taxon>
        <taxon>Ecdysozoa</taxon>
        <taxon>Arthropoda</taxon>
        <taxon>Chelicerata</taxon>
        <taxon>Arachnida</taxon>
        <taxon>Araneae</taxon>
        <taxon>Araneomorphae</taxon>
        <taxon>Entelegynae</taxon>
        <taxon>Araneoidea</taxon>
        <taxon>Nephilidae</taxon>
        <taxon>Nephila</taxon>
    </lineage>
</organism>
<accession>A0A8X6N9U0</accession>
<sequence length="87" mass="9915">MLIAFFDSKSVVHHKFAPQGYTVASTFYLDVLKRLKVKVNRLMPASPVIARFVMVMYLATLALGSRITRFERHPNVSLVLQFRSDDG</sequence>
<evidence type="ECO:0000313" key="3">
    <source>
        <dbReference type="Proteomes" id="UP000887013"/>
    </source>
</evidence>
<dbReference type="OrthoDB" id="6537988at2759"/>
<dbReference type="AlphaFoldDB" id="A0A8X6N9U0"/>
<proteinExistence type="predicted"/>
<dbReference type="Proteomes" id="UP000887013">
    <property type="component" value="Unassembled WGS sequence"/>
</dbReference>
<keyword evidence="1" id="KW-0472">Membrane</keyword>
<name>A0A8X6N9U0_NEPPI</name>
<keyword evidence="3" id="KW-1185">Reference proteome</keyword>
<dbReference type="EMBL" id="BMAW01055842">
    <property type="protein sequence ID" value="GFT03052.1"/>
    <property type="molecule type" value="Genomic_DNA"/>
</dbReference>